<dbReference type="SUPFAM" id="SSF50494">
    <property type="entry name" value="Trypsin-like serine proteases"/>
    <property type="match status" value="1"/>
</dbReference>
<dbReference type="Pfam" id="PF00092">
    <property type="entry name" value="VWA"/>
    <property type="match status" value="1"/>
</dbReference>
<dbReference type="Gene3D" id="3.40.50.410">
    <property type="entry name" value="von Willebrand factor, type A domain"/>
    <property type="match status" value="1"/>
</dbReference>
<dbReference type="GO" id="GO:0006956">
    <property type="term" value="P:complement activation"/>
    <property type="evidence" value="ECO:0007669"/>
    <property type="project" value="TreeGrafter"/>
</dbReference>
<dbReference type="EMBL" id="QBIY01001464">
    <property type="protein sequence ID" value="RXN39410.1"/>
    <property type="molecule type" value="Genomic_DNA"/>
</dbReference>
<keyword evidence="1" id="KW-0768">Sushi</keyword>
<gene>
    <name evidence="5" type="ORF">ROHU_000209</name>
</gene>
<proteinExistence type="evidence at protein level"/>
<keyword evidence="2" id="KW-0677">Repeat</keyword>
<evidence type="ECO:0000313" key="5">
    <source>
        <dbReference type="EMBL" id="RXN39410.1"/>
    </source>
</evidence>
<evidence type="ECO:0000256" key="2">
    <source>
        <dbReference type="ARBA" id="ARBA00022737"/>
    </source>
</evidence>
<dbReference type="InterPro" id="IPR002035">
    <property type="entry name" value="VWF_A"/>
</dbReference>
<dbReference type="PROSITE" id="PS50234">
    <property type="entry name" value="VWFA"/>
    <property type="match status" value="1"/>
</dbReference>
<dbReference type="InterPro" id="IPR036465">
    <property type="entry name" value="vWFA_dom_sf"/>
</dbReference>
<dbReference type="GO" id="GO:0009617">
    <property type="term" value="P:response to bacterium"/>
    <property type="evidence" value="ECO:0007669"/>
    <property type="project" value="TreeGrafter"/>
</dbReference>
<evidence type="ECO:0007829" key="7">
    <source>
        <dbReference type="PeptideAtlas" id="A0A498P418"/>
    </source>
</evidence>
<evidence type="ECO:0000259" key="4">
    <source>
        <dbReference type="PROSITE" id="PS50234"/>
    </source>
</evidence>
<dbReference type="Proteomes" id="UP000290572">
    <property type="component" value="Unassembled WGS sequence"/>
</dbReference>
<evidence type="ECO:0000313" key="6">
    <source>
        <dbReference type="Proteomes" id="UP000290572"/>
    </source>
</evidence>
<dbReference type="InterPro" id="IPR009003">
    <property type="entry name" value="Peptidase_S1_PA"/>
</dbReference>
<dbReference type="SUPFAM" id="SSF53300">
    <property type="entry name" value="vWA-like"/>
    <property type="match status" value="1"/>
</dbReference>
<comment type="caution">
    <text evidence="5">The sequence shown here is derived from an EMBL/GenBank/DDBJ whole genome shotgun (WGS) entry which is preliminary data.</text>
</comment>
<evidence type="ECO:0000256" key="3">
    <source>
        <dbReference type="ARBA" id="ARBA00023180"/>
    </source>
</evidence>
<feature type="domain" description="VWFA" evidence="4">
    <location>
        <begin position="1"/>
        <end position="154"/>
    </location>
</feature>
<dbReference type="PANTHER" id="PTHR46393">
    <property type="entry name" value="SUSHI DOMAIN-CONTAINING PROTEIN"/>
    <property type="match status" value="1"/>
</dbReference>
<dbReference type="PANTHER" id="PTHR46393:SF6">
    <property type="entry name" value="COMPLEMENT C2-RELATED"/>
    <property type="match status" value="1"/>
</dbReference>
<name>A0A498P418_LABRO</name>
<organism evidence="5 6">
    <name type="scientific">Labeo rohita</name>
    <name type="common">Indian major carp</name>
    <name type="synonym">Cyprinus rohita</name>
    <dbReference type="NCBI Taxonomy" id="84645"/>
    <lineage>
        <taxon>Eukaryota</taxon>
        <taxon>Metazoa</taxon>
        <taxon>Chordata</taxon>
        <taxon>Craniata</taxon>
        <taxon>Vertebrata</taxon>
        <taxon>Euteleostomi</taxon>
        <taxon>Actinopterygii</taxon>
        <taxon>Neopterygii</taxon>
        <taxon>Teleostei</taxon>
        <taxon>Ostariophysi</taxon>
        <taxon>Cypriniformes</taxon>
        <taxon>Cyprinidae</taxon>
        <taxon>Labeoninae</taxon>
        <taxon>Labeonini</taxon>
        <taxon>Labeo</taxon>
    </lineage>
</organism>
<evidence type="ECO:0000256" key="1">
    <source>
        <dbReference type="ARBA" id="ARBA00022659"/>
    </source>
</evidence>
<protein>
    <submittedName>
        <fullName evidence="5">Complement factor B-like protein</fullName>
    </submittedName>
</protein>
<dbReference type="SMART" id="SM00327">
    <property type="entry name" value="VWA"/>
    <property type="match status" value="1"/>
</dbReference>
<sequence>MDVSDSIDEEDFEKAKDVIKTLIEKISYYEVSPNYEILIFATDVVRIVSMRDFKSGQESDLSDILKRLQDYKYSSKGDRTGTNIALAYRRILESIQIENERNKEEFKQTQHVVIMFTDGQANMGGNPKPLVDQIKYLVQQNSPSEEQENLGIKVKDYIPHPRYDVKLKKDLGIPEYYEFDVALIQLVDPADLHPLHQGNKWSSETFR</sequence>
<dbReference type="STRING" id="84645.A0A498P418"/>
<dbReference type="GO" id="GO:0070062">
    <property type="term" value="C:extracellular exosome"/>
    <property type="evidence" value="ECO:0007669"/>
    <property type="project" value="TreeGrafter"/>
</dbReference>
<keyword evidence="3" id="KW-0325">Glycoprotein</keyword>
<dbReference type="AlphaFoldDB" id="A0A498P418"/>
<keyword evidence="7" id="KW-1267">Proteomics identification</keyword>
<accession>A0A498P418</accession>
<keyword evidence="6" id="KW-1185">Reference proteome</keyword>
<reference evidence="5 6" key="1">
    <citation type="submission" date="2018-03" db="EMBL/GenBank/DDBJ databases">
        <title>Draft genome sequence of Rohu Carp (Labeo rohita).</title>
        <authorList>
            <person name="Das P."/>
            <person name="Kushwaha B."/>
            <person name="Joshi C.G."/>
            <person name="Kumar D."/>
            <person name="Nagpure N.S."/>
            <person name="Sahoo L."/>
            <person name="Das S.P."/>
            <person name="Bit A."/>
            <person name="Patnaik S."/>
            <person name="Meher P.K."/>
            <person name="Jayasankar P."/>
            <person name="Koringa P.G."/>
            <person name="Patel N.V."/>
            <person name="Hinsu A.T."/>
            <person name="Kumar R."/>
            <person name="Pandey M."/>
            <person name="Agarwal S."/>
            <person name="Srivastava S."/>
            <person name="Singh M."/>
            <person name="Iquebal M.A."/>
            <person name="Jaiswal S."/>
            <person name="Angadi U.B."/>
            <person name="Kumar N."/>
            <person name="Raza M."/>
            <person name="Shah T.M."/>
            <person name="Rai A."/>
            <person name="Jena J.K."/>
        </authorList>
    </citation>
    <scope>NUCLEOTIDE SEQUENCE [LARGE SCALE GENOMIC DNA]</scope>
    <source>
        <strain evidence="5">DASCIFA01</strain>
        <tissue evidence="5">Testis</tissue>
    </source>
</reference>